<sequence>MQVSVAFLLIFSSFVSQSSFARRSTRCHKDISSLDNRIKDELFKMKNEILQVITEELKTAKEDSWKEIKELSERVSAMREDILSKIANVEILMNATVTDSDNDTFSFAHNETNATITQPKMEEPVPTDVPTDEYPMVLFTNKDYTGKSVPWRAHHWVMIADISNPTVSIYNSFKIIDGRSIKMRGCCTDDGSYKYHTFKNVKDTSFIDNMFYVTPFSMWDNGWGDLKKDFAIRVSTFQPRASSCNVTCRYGGCTEEGLCQCYDGYGGVDCSIVEKNNIVRVNESLPTYREPLVLFSNKFYTGSTLRVGTKDNMTHSFGSNGSGLAYKSLRVFGQAHIRWQIKDNKAGKSISRLDFMSGDIPDINMYMKDNGHYKTDNNVVLNQRDKSPNQMTFTVSVEGWNCASCNPNGGFCYNFGATCAGYNGKGCISKRFRGANCEPK</sequence>
<keyword evidence="2" id="KW-1185">Reference proteome</keyword>
<name>A0A8J1Y9J7_OWEFU</name>
<organism evidence="1 2">
    <name type="scientific">Owenia fusiformis</name>
    <name type="common">Polychaete worm</name>
    <dbReference type="NCBI Taxonomy" id="6347"/>
    <lineage>
        <taxon>Eukaryota</taxon>
        <taxon>Metazoa</taxon>
        <taxon>Spiralia</taxon>
        <taxon>Lophotrochozoa</taxon>
        <taxon>Annelida</taxon>
        <taxon>Polychaeta</taxon>
        <taxon>Sedentaria</taxon>
        <taxon>Canalipalpata</taxon>
        <taxon>Sabellida</taxon>
        <taxon>Oweniida</taxon>
        <taxon>Oweniidae</taxon>
        <taxon>Owenia</taxon>
    </lineage>
</organism>
<evidence type="ECO:0000313" key="2">
    <source>
        <dbReference type="Proteomes" id="UP000749559"/>
    </source>
</evidence>
<reference evidence="1" key="1">
    <citation type="submission" date="2022-03" db="EMBL/GenBank/DDBJ databases">
        <authorList>
            <person name="Martin C."/>
        </authorList>
    </citation>
    <scope>NUCLEOTIDE SEQUENCE</scope>
</reference>
<dbReference type="Gene3D" id="2.10.25.10">
    <property type="entry name" value="Laminin"/>
    <property type="match status" value="1"/>
</dbReference>
<accession>A0A8J1Y9J7</accession>
<evidence type="ECO:0000313" key="1">
    <source>
        <dbReference type="EMBL" id="CAH1782419.1"/>
    </source>
</evidence>
<proteinExistence type="predicted"/>
<comment type="caution">
    <text evidence="1">The sequence shown here is derived from an EMBL/GenBank/DDBJ whole genome shotgun (WGS) entry which is preliminary data.</text>
</comment>
<dbReference type="Proteomes" id="UP000749559">
    <property type="component" value="Unassembled WGS sequence"/>
</dbReference>
<protein>
    <submittedName>
        <fullName evidence="1">Uncharacterized protein</fullName>
    </submittedName>
</protein>
<gene>
    <name evidence="1" type="ORF">OFUS_LOCUS8873</name>
</gene>
<dbReference type="AlphaFoldDB" id="A0A8J1Y9J7"/>
<dbReference type="EMBL" id="CAIIXF020000004">
    <property type="protein sequence ID" value="CAH1782419.1"/>
    <property type="molecule type" value="Genomic_DNA"/>
</dbReference>